<evidence type="ECO:0000259" key="4">
    <source>
        <dbReference type="PROSITE" id="PS51795"/>
    </source>
</evidence>
<dbReference type="InterPro" id="IPR007650">
    <property type="entry name" value="Zf-FLZ_dom"/>
</dbReference>
<comment type="caution">
    <text evidence="5">The sequence shown here is derived from an EMBL/GenBank/DDBJ whole genome shotgun (WGS) entry which is preliminary data.</text>
</comment>
<proteinExistence type="inferred from homology"/>
<sequence>MADSGDQKKHYVLNLALSVGFSDSSSYAADAAHDRHSNSRPATAARSPRSFAAGDGAVGLAIVAAMSAASEEPAAGLARLDPVPIGAVVTKPGLRTATPKEGEVGEDMELSESYTCVISHLGGNRVKKRVYFGDDGLLFEPPPPPPPGLADPPFVVAEFLRCCFLCKKKLDGMDVYMYRGEKAFCSEECRCQQMLHDELGEQFGSGAAKNYECSSSPYAASLVISAGVAAA</sequence>
<evidence type="ECO:0000256" key="3">
    <source>
        <dbReference type="PROSITE-ProRule" id="PRU01131"/>
    </source>
</evidence>
<name>A0A4S8I8T2_MUSBA</name>
<feature type="zinc finger region" description="FLZ-type" evidence="3">
    <location>
        <begin position="158"/>
        <end position="201"/>
    </location>
</feature>
<dbReference type="PANTHER" id="PTHR47208">
    <property type="entry name" value="OS02G0174800 PROTEIN"/>
    <property type="match status" value="1"/>
</dbReference>
<dbReference type="Pfam" id="PF04570">
    <property type="entry name" value="zf-FLZ"/>
    <property type="match status" value="1"/>
</dbReference>
<gene>
    <name evidence="5" type="ORF">C4D60_Mb02t06640</name>
</gene>
<dbReference type="Proteomes" id="UP000317650">
    <property type="component" value="Chromosome 2"/>
</dbReference>
<dbReference type="PROSITE" id="PS51795">
    <property type="entry name" value="ZF_FLZ"/>
    <property type="match status" value="1"/>
</dbReference>
<dbReference type="EMBL" id="PYDT01000011">
    <property type="protein sequence ID" value="THU44365.1"/>
    <property type="molecule type" value="Genomic_DNA"/>
</dbReference>
<evidence type="ECO:0000313" key="6">
    <source>
        <dbReference type="Proteomes" id="UP000317650"/>
    </source>
</evidence>
<evidence type="ECO:0000256" key="2">
    <source>
        <dbReference type="ARBA" id="ARBA00022723"/>
    </source>
</evidence>
<dbReference type="GO" id="GO:0046872">
    <property type="term" value="F:metal ion binding"/>
    <property type="evidence" value="ECO:0007669"/>
    <property type="project" value="UniProtKB-KW"/>
</dbReference>
<keyword evidence="6" id="KW-1185">Reference proteome</keyword>
<evidence type="ECO:0000313" key="5">
    <source>
        <dbReference type="EMBL" id="THU44365.1"/>
    </source>
</evidence>
<reference evidence="5 6" key="1">
    <citation type="journal article" date="2019" name="Nat. Plants">
        <title>Genome sequencing of Musa balbisiana reveals subgenome evolution and function divergence in polyploid bananas.</title>
        <authorList>
            <person name="Yao X."/>
        </authorList>
    </citation>
    <scope>NUCLEOTIDE SEQUENCE [LARGE SCALE GENOMIC DNA]</scope>
    <source>
        <strain evidence="6">cv. DH-PKW</strain>
        <tissue evidence="5">Leaves</tissue>
    </source>
</reference>
<keyword evidence="2" id="KW-0479">Metal-binding</keyword>
<dbReference type="AlphaFoldDB" id="A0A4S8I8T2"/>
<organism evidence="5 6">
    <name type="scientific">Musa balbisiana</name>
    <name type="common">Banana</name>
    <dbReference type="NCBI Taxonomy" id="52838"/>
    <lineage>
        <taxon>Eukaryota</taxon>
        <taxon>Viridiplantae</taxon>
        <taxon>Streptophyta</taxon>
        <taxon>Embryophyta</taxon>
        <taxon>Tracheophyta</taxon>
        <taxon>Spermatophyta</taxon>
        <taxon>Magnoliopsida</taxon>
        <taxon>Liliopsida</taxon>
        <taxon>Zingiberales</taxon>
        <taxon>Musaceae</taxon>
        <taxon>Musa</taxon>
    </lineage>
</organism>
<accession>A0A4S8I8T2</accession>
<feature type="domain" description="FLZ-type" evidence="4">
    <location>
        <begin position="158"/>
        <end position="201"/>
    </location>
</feature>
<protein>
    <recommendedName>
        <fullName evidence="4">FLZ-type domain-containing protein</fullName>
    </recommendedName>
</protein>
<dbReference type="PANTHER" id="PTHR47208:SF1">
    <property type="entry name" value="OS02G0174800 PROTEIN"/>
    <property type="match status" value="1"/>
</dbReference>
<evidence type="ECO:0000256" key="1">
    <source>
        <dbReference type="ARBA" id="ARBA00009374"/>
    </source>
</evidence>
<dbReference type="InterPro" id="IPR044604">
    <property type="entry name" value="FLZ12/13/14"/>
</dbReference>
<comment type="similarity">
    <text evidence="1">Belongs to the FLZ family.</text>
</comment>